<dbReference type="CDD" id="cd03189">
    <property type="entry name" value="GST_C_GTT1_like"/>
    <property type="match status" value="1"/>
</dbReference>
<evidence type="ECO:0000313" key="5">
    <source>
        <dbReference type="Proteomes" id="UP000799779"/>
    </source>
</evidence>
<dbReference type="PANTHER" id="PTHR44051">
    <property type="entry name" value="GLUTATHIONE S-TRANSFERASE-RELATED"/>
    <property type="match status" value="1"/>
</dbReference>
<feature type="domain" description="GST C-terminal" evidence="3">
    <location>
        <begin position="112"/>
        <end position="257"/>
    </location>
</feature>
<name>A0A6A5WC03_9PLEO</name>
<dbReference type="Pfam" id="PF14497">
    <property type="entry name" value="GST_C_3"/>
    <property type="match status" value="1"/>
</dbReference>
<dbReference type="SUPFAM" id="SSF52833">
    <property type="entry name" value="Thioredoxin-like"/>
    <property type="match status" value="1"/>
</dbReference>
<dbReference type="CDD" id="cd03046">
    <property type="entry name" value="GST_N_GTT1_like"/>
    <property type="match status" value="1"/>
</dbReference>
<evidence type="ECO:0000259" key="2">
    <source>
        <dbReference type="PROSITE" id="PS50404"/>
    </source>
</evidence>
<dbReference type="GO" id="GO:0016740">
    <property type="term" value="F:transferase activity"/>
    <property type="evidence" value="ECO:0007669"/>
    <property type="project" value="UniProtKB-KW"/>
</dbReference>
<dbReference type="InterPro" id="IPR036249">
    <property type="entry name" value="Thioredoxin-like_sf"/>
</dbReference>
<organism evidence="4 5">
    <name type="scientific">Amniculicola lignicola CBS 123094</name>
    <dbReference type="NCBI Taxonomy" id="1392246"/>
    <lineage>
        <taxon>Eukaryota</taxon>
        <taxon>Fungi</taxon>
        <taxon>Dikarya</taxon>
        <taxon>Ascomycota</taxon>
        <taxon>Pezizomycotina</taxon>
        <taxon>Dothideomycetes</taxon>
        <taxon>Pleosporomycetidae</taxon>
        <taxon>Pleosporales</taxon>
        <taxon>Amniculicolaceae</taxon>
        <taxon>Amniculicola</taxon>
    </lineage>
</organism>
<dbReference type="InterPro" id="IPR004045">
    <property type="entry name" value="Glutathione_S-Trfase_N"/>
</dbReference>
<reference evidence="4" key="1">
    <citation type="journal article" date="2020" name="Stud. Mycol.">
        <title>101 Dothideomycetes genomes: a test case for predicting lifestyles and emergence of pathogens.</title>
        <authorList>
            <person name="Haridas S."/>
            <person name="Albert R."/>
            <person name="Binder M."/>
            <person name="Bloem J."/>
            <person name="Labutti K."/>
            <person name="Salamov A."/>
            <person name="Andreopoulos B."/>
            <person name="Baker S."/>
            <person name="Barry K."/>
            <person name="Bills G."/>
            <person name="Bluhm B."/>
            <person name="Cannon C."/>
            <person name="Castanera R."/>
            <person name="Culley D."/>
            <person name="Daum C."/>
            <person name="Ezra D."/>
            <person name="Gonzalez J."/>
            <person name="Henrissat B."/>
            <person name="Kuo A."/>
            <person name="Liang C."/>
            <person name="Lipzen A."/>
            <person name="Lutzoni F."/>
            <person name="Magnuson J."/>
            <person name="Mondo S."/>
            <person name="Nolan M."/>
            <person name="Ohm R."/>
            <person name="Pangilinan J."/>
            <person name="Park H.-J."/>
            <person name="Ramirez L."/>
            <person name="Alfaro M."/>
            <person name="Sun H."/>
            <person name="Tritt A."/>
            <person name="Yoshinaga Y."/>
            <person name="Zwiers L.-H."/>
            <person name="Turgeon B."/>
            <person name="Goodwin S."/>
            <person name="Spatafora J."/>
            <person name="Crous P."/>
            <person name="Grigoriev I."/>
        </authorList>
    </citation>
    <scope>NUCLEOTIDE SEQUENCE</scope>
    <source>
        <strain evidence="4">CBS 123094</strain>
    </source>
</reference>
<dbReference type="OrthoDB" id="2098326at2759"/>
<comment type="similarity">
    <text evidence="1">Belongs to the GST superfamily.</text>
</comment>
<dbReference type="Pfam" id="PF02798">
    <property type="entry name" value="GST_N"/>
    <property type="match status" value="1"/>
</dbReference>
<accession>A0A6A5WC03</accession>
<sequence length="262" mass="29712">MSANTNQQDCKVTLYWLNQSRGQRIAWLLEELKLDYELKTFKRDKNSRAPAELKEIHPLGKSPAVGIEVPGAEKPVILVESGTLVEYLTDHFGSWMVPKRYPEGKEGVIGAETEEWMRYRYVMHYVEGSLFTVLTIAMFMNNIRKAPVPFFIKPITRMIANNVDSLFTNPEVALHLTFLEDYLASAPGGGDFFCGQTLTGADVMMIFALEALISRGDVAETSYPKLYSWVRRIQARDAYKRAGDRITQATGVRYVPFSEQPL</sequence>
<dbReference type="SFLD" id="SFLDS00019">
    <property type="entry name" value="Glutathione_Transferase_(cytos"/>
    <property type="match status" value="1"/>
</dbReference>
<dbReference type="InterPro" id="IPR004046">
    <property type="entry name" value="GST_C"/>
</dbReference>
<dbReference type="EMBL" id="ML977604">
    <property type="protein sequence ID" value="KAF1998444.1"/>
    <property type="molecule type" value="Genomic_DNA"/>
</dbReference>
<dbReference type="InterPro" id="IPR010987">
    <property type="entry name" value="Glutathione-S-Trfase_C-like"/>
</dbReference>
<dbReference type="PROSITE" id="PS50405">
    <property type="entry name" value="GST_CTER"/>
    <property type="match status" value="1"/>
</dbReference>
<dbReference type="PROSITE" id="PS50404">
    <property type="entry name" value="GST_NTER"/>
    <property type="match status" value="1"/>
</dbReference>
<keyword evidence="4" id="KW-0808">Transferase</keyword>
<dbReference type="Proteomes" id="UP000799779">
    <property type="component" value="Unassembled WGS sequence"/>
</dbReference>
<dbReference type="Gene3D" id="1.20.1050.10">
    <property type="match status" value="1"/>
</dbReference>
<evidence type="ECO:0000313" key="4">
    <source>
        <dbReference type="EMBL" id="KAF1998444.1"/>
    </source>
</evidence>
<feature type="domain" description="GST N-terminal" evidence="2">
    <location>
        <begin position="9"/>
        <end position="96"/>
    </location>
</feature>
<evidence type="ECO:0000259" key="3">
    <source>
        <dbReference type="PROSITE" id="PS50405"/>
    </source>
</evidence>
<dbReference type="InterPro" id="IPR036282">
    <property type="entry name" value="Glutathione-S-Trfase_C_sf"/>
</dbReference>
<dbReference type="SUPFAM" id="SSF47616">
    <property type="entry name" value="GST C-terminal domain-like"/>
    <property type="match status" value="1"/>
</dbReference>
<dbReference type="InterPro" id="IPR040079">
    <property type="entry name" value="Glutathione_S-Trfase"/>
</dbReference>
<proteinExistence type="inferred from homology"/>
<evidence type="ECO:0000256" key="1">
    <source>
        <dbReference type="ARBA" id="ARBA00007409"/>
    </source>
</evidence>
<dbReference type="SFLD" id="SFLDG00358">
    <property type="entry name" value="Main_(cytGST)"/>
    <property type="match status" value="1"/>
</dbReference>
<protein>
    <submittedName>
        <fullName evidence="4">Glutathione transferase</fullName>
    </submittedName>
</protein>
<dbReference type="AlphaFoldDB" id="A0A6A5WC03"/>
<gene>
    <name evidence="4" type="ORF">P154DRAFT_495511</name>
</gene>
<dbReference type="PANTHER" id="PTHR44051:SF9">
    <property type="entry name" value="GLUTATHIONE S-TRANSFERASE 1"/>
    <property type="match status" value="1"/>
</dbReference>
<dbReference type="Gene3D" id="3.40.30.10">
    <property type="entry name" value="Glutaredoxin"/>
    <property type="match status" value="1"/>
</dbReference>
<keyword evidence="5" id="KW-1185">Reference proteome</keyword>